<evidence type="ECO:0000256" key="1">
    <source>
        <dbReference type="ARBA" id="ARBA00004571"/>
    </source>
</evidence>
<dbReference type="SUPFAM" id="SSF56935">
    <property type="entry name" value="Porins"/>
    <property type="match status" value="1"/>
</dbReference>
<feature type="domain" description="TonB-dependent receptor-like beta-barrel" evidence="11">
    <location>
        <begin position="427"/>
        <end position="950"/>
    </location>
</feature>
<evidence type="ECO:0000313" key="13">
    <source>
        <dbReference type="EMBL" id="RGV44507.1"/>
    </source>
</evidence>
<organism evidence="13 14">
    <name type="scientific">Bacteroides uniformis</name>
    <dbReference type="NCBI Taxonomy" id="820"/>
    <lineage>
        <taxon>Bacteria</taxon>
        <taxon>Pseudomonadati</taxon>
        <taxon>Bacteroidota</taxon>
        <taxon>Bacteroidia</taxon>
        <taxon>Bacteroidales</taxon>
        <taxon>Bacteroidaceae</taxon>
        <taxon>Bacteroides</taxon>
    </lineage>
</organism>
<dbReference type="InterPro" id="IPR037066">
    <property type="entry name" value="Plug_dom_sf"/>
</dbReference>
<comment type="caution">
    <text evidence="13">The sequence shown here is derived from an EMBL/GenBank/DDBJ whole genome shotgun (WGS) entry which is preliminary data.</text>
</comment>
<comment type="subcellular location">
    <subcellularLocation>
        <location evidence="1 8">Cell outer membrane</location>
        <topology evidence="1 8">Multi-pass membrane protein</topology>
    </subcellularLocation>
</comment>
<dbReference type="InterPro" id="IPR000531">
    <property type="entry name" value="Beta-barrel_TonB"/>
</dbReference>
<keyword evidence="13" id="KW-0675">Receptor</keyword>
<evidence type="ECO:0000256" key="2">
    <source>
        <dbReference type="ARBA" id="ARBA00022448"/>
    </source>
</evidence>
<dbReference type="NCBIfam" id="TIGR04056">
    <property type="entry name" value="OMP_RagA_SusC"/>
    <property type="match status" value="1"/>
</dbReference>
<dbReference type="InterPro" id="IPR008969">
    <property type="entry name" value="CarboxyPept-like_regulatory"/>
</dbReference>
<evidence type="ECO:0000259" key="12">
    <source>
        <dbReference type="Pfam" id="PF07715"/>
    </source>
</evidence>
<evidence type="ECO:0000313" key="14">
    <source>
        <dbReference type="Proteomes" id="UP000285343"/>
    </source>
</evidence>
<dbReference type="EMBL" id="QRZC01000004">
    <property type="protein sequence ID" value="RGV44507.1"/>
    <property type="molecule type" value="Genomic_DNA"/>
</dbReference>
<accession>A0A412XJB0</accession>
<keyword evidence="10" id="KW-0732">Signal</keyword>
<dbReference type="RefSeq" id="WP_117865928.1">
    <property type="nucleotide sequence ID" value="NZ_QRZC01000004.1"/>
</dbReference>
<dbReference type="InterPro" id="IPR036942">
    <property type="entry name" value="Beta-barrel_TonB_sf"/>
</dbReference>
<keyword evidence="2 8" id="KW-0813">Transport</keyword>
<dbReference type="SUPFAM" id="SSF49464">
    <property type="entry name" value="Carboxypeptidase regulatory domain-like"/>
    <property type="match status" value="1"/>
</dbReference>
<protein>
    <submittedName>
        <fullName evidence="13">TonB-dependent receptor</fullName>
    </submittedName>
</protein>
<name>A0A412XJB0_BACUN</name>
<evidence type="ECO:0000256" key="8">
    <source>
        <dbReference type="PROSITE-ProRule" id="PRU01360"/>
    </source>
</evidence>
<dbReference type="Pfam" id="PF07715">
    <property type="entry name" value="Plug"/>
    <property type="match status" value="1"/>
</dbReference>
<dbReference type="Gene3D" id="2.40.170.20">
    <property type="entry name" value="TonB-dependent receptor, beta-barrel domain"/>
    <property type="match status" value="1"/>
</dbReference>
<dbReference type="InterPro" id="IPR039426">
    <property type="entry name" value="TonB-dep_rcpt-like"/>
</dbReference>
<keyword evidence="5 9" id="KW-0798">TonB box</keyword>
<proteinExistence type="inferred from homology"/>
<evidence type="ECO:0000256" key="10">
    <source>
        <dbReference type="SAM" id="SignalP"/>
    </source>
</evidence>
<feature type="signal peptide" evidence="10">
    <location>
        <begin position="1"/>
        <end position="24"/>
    </location>
</feature>
<dbReference type="InterPro" id="IPR023996">
    <property type="entry name" value="TonB-dep_OMP_SusC/RagA"/>
</dbReference>
<reference evidence="13 14" key="1">
    <citation type="submission" date="2018-08" db="EMBL/GenBank/DDBJ databases">
        <title>A genome reference for cultivated species of the human gut microbiota.</title>
        <authorList>
            <person name="Zou Y."/>
            <person name="Xue W."/>
            <person name="Luo G."/>
        </authorList>
    </citation>
    <scope>NUCLEOTIDE SEQUENCE [LARGE SCALE GENOMIC DNA]</scope>
    <source>
        <strain evidence="13 14">AF14-42</strain>
    </source>
</reference>
<comment type="similarity">
    <text evidence="8 9">Belongs to the TonB-dependent receptor family.</text>
</comment>
<dbReference type="FunFam" id="2.60.40.1120:FF:000003">
    <property type="entry name" value="Outer membrane protein Omp121"/>
    <property type="match status" value="1"/>
</dbReference>
<dbReference type="AlphaFoldDB" id="A0A412XJB0"/>
<dbReference type="Pfam" id="PF13715">
    <property type="entry name" value="CarbopepD_reg_2"/>
    <property type="match status" value="1"/>
</dbReference>
<evidence type="ECO:0000256" key="6">
    <source>
        <dbReference type="ARBA" id="ARBA00023136"/>
    </source>
</evidence>
<evidence type="ECO:0000259" key="11">
    <source>
        <dbReference type="Pfam" id="PF00593"/>
    </source>
</evidence>
<sequence>MKALQLKIACTVCMLLLGVVCIQAQTIEIKGTVFDSKKETMPGASVYVKGTNIGVITDVNGKYTIKVPSTQSVLVFSFVGYVPQEVVVGNRNVVDIVLVDDAVLLKDVVVIGYGSVKKKDLTGAITSVGEDELQKGTVSPDRMLVGKVAGVQVTPSGGAPGSGSRIRIRGGASLTASNDPLIIIDGIPVENSGVSGSPSLLSTINPNDIESMNILKDASATAIYGSRASNGVIIITTKKAAYGQKVKVDFSTQFSLSSISDKLDLLSGDEIRDIVNNHPKSTSELKGLLGTYNTDWQDAIYQTAFSTDNNLSLSGTLKTIPYRVSLGYLDEDGILKTGNMERWSGSLNLNPRFFDNHLKIDASLKATRINNRFANTDAIQTAVSFDPTQPVKAEGFDKYDGYFTWLMPSGELKSQALTNPVLLLNTYSNTSNVSRVIATTQIDYKMHFLPELRANLNLGYDYSKGDGKTYVPAWAPQMASRGGKSQKYGNNKKNKLLEFYLNYAKEISTIKSFIDVTAGYTYQDWLTHSNNYIDYTADGEEFTVPDFPYDEPRNTLISFFGRLNYTLMDKYLLTVTLRRDGSSRFYEDNRWGTFPSFALAWKIKEESFLKNVDTVSELKLRLGYGQTGQQDIYLYYPYLARYEMSSNVAQYQFGDQFYYMYRPAAYDRDIKWETTSTYNAGVDFGFLDNRITGSVDFYLKKTKDLLATVSVPAGSNFSNQLITNIGSLENKGLEVTLNAEIIKSKDWNWNASFNMAFNKNRITKLTLVDSADYEGIPQGWIFGSTGGTVQIHSVGHNTYSFYLYKQVYGEDGKPLEGVYADLNGDGKINSKDLYRSKSSEPKMTCGLSTSVSFRNWELSTSVRGSFGNYMYNNMNSALATYSNILSPSKTILNAPRNVFDTNFYLNQPLSDYYLENASFIKMDNLSLSYNFGKIFNQKIGLRATLSVQNVFTITGYSGLDPEIAGGVDRSFYPRPRTYALGFNLNY</sequence>
<keyword evidence="4 8" id="KW-0812">Transmembrane</keyword>
<dbReference type="FunFam" id="2.170.130.10:FF:000008">
    <property type="entry name" value="SusC/RagA family TonB-linked outer membrane protein"/>
    <property type="match status" value="1"/>
</dbReference>
<dbReference type="NCBIfam" id="TIGR04057">
    <property type="entry name" value="SusC_RagA_signa"/>
    <property type="match status" value="1"/>
</dbReference>
<keyword evidence="6 8" id="KW-0472">Membrane</keyword>
<dbReference type="InterPro" id="IPR023997">
    <property type="entry name" value="TonB-dep_OMP_SusC/RagA_CS"/>
</dbReference>
<dbReference type="InterPro" id="IPR012910">
    <property type="entry name" value="Plug_dom"/>
</dbReference>
<keyword evidence="3 8" id="KW-1134">Transmembrane beta strand</keyword>
<dbReference type="Gene3D" id="2.170.130.10">
    <property type="entry name" value="TonB-dependent receptor, plug domain"/>
    <property type="match status" value="1"/>
</dbReference>
<evidence type="ECO:0000256" key="7">
    <source>
        <dbReference type="ARBA" id="ARBA00023237"/>
    </source>
</evidence>
<evidence type="ECO:0000256" key="4">
    <source>
        <dbReference type="ARBA" id="ARBA00022692"/>
    </source>
</evidence>
<feature type="domain" description="TonB-dependent receptor plug" evidence="12">
    <location>
        <begin position="117"/>
        <end position="232"/>
    </location>
</feature>
<evidence type="ECO:0000256" key="3">
    <source>
        <dbReference type="ARBA" id="ARBA00022452"/>
    </source>
</evidence>
<dbReference type="Gene3D" id="2.60.40.1120">
    <property type="entry name" value="Carboxypeptidase-like, regulatory domain"/>
    <property type="match status" value="1"/>
</dbReference>
<dbReference type="GO" id="GO:0009279">
    <property type="term" value="C:cell outer membrane"/>
    <property type="evidence" value="ECO:0007669"/>
    <property type="project" value="UniProtKB-SubCell"/>
</dbReference>
<gene>
    <name evidence="13" type="ORF">DWW14_04740</name>
</gene>
<feature type="chain" id="PRO_5019394066" evidence="10">
    <location>
        <begin position="25"/>
        <end position="986"/>
    </location>
</feature>
<keyword evidence="7 8" id="KW-0998">Cell outer membrane</keyword>
<evidence type="ECO:0000256" key="5">
    <source>
        <dbReference type="ARBA" id="ARBA00023077"/>
    </source>
</evidence>
<dbReference type="Proteomes" id="UP000285343">
    <property type="component" value="Unassembled WGS sequence"/>
</dbReference>
<dbReference type="PROSITE" id="PS52016">
    <property type="entry name" value="TONB_DEPENDENT_REC_3"/>
    <property type="match status" value="1"/>
</dbReference>
<dbReference type="Pfam" id="PF00593">
    <property type="entry name" value="TonB_dep_Rec_b-barrel"/>
    <property type="match status" value="1"/>
</dbReference>
<evidence type="ECO:0000256" key="9">
    <source>
        <dbReference type="RuleBase" id="RU003357"/>
    </source>
</evidence>